<sequence>MTKQVINTGTSPNDGTGDPARTAFAKANSNFDELYTAIGNGVVPLTQKGAANGVAALSGRSELSNRLLAAGLASGPAVMSTDGSSGSQFRVTYSHAAVVRANDGSANPAFLTYYPTAVANANGMYALEFIGYAHSGVASLIRFGLSFFYQSSSSTFSNVNLTHFGVRRPTVRLGVNADGRPVVIVATDSVGWTHAVLDSALMSHSNATDDYIRSWTGGSATDLTAFTNVVVAPDLGPLSRSGDTMTGPLQVPIGSASAASVAIGASNTGLYSGGASTDLTVAVNGSSRVRFMQAEMRTVGPVAFASSIAATSDVLLTRSGTGVFAVTALNGTTFSGPVTVGQGTGSVLTFRPGSIFQIQSSRTATAGRIDIDDIPVDATDSSTINFNRSVTTSGSVTINFCNGDGSLNATHAFRSGGTNGPASSWADLARGGGRVGIGGVNTAGRTLRVYGDTQIDGRTFLGSYTQATLPTASSSTGCIAWCSNAAGGAAEVQCDGTEWISLKTGLPVGLQAYVSGAIGDGTYGTWTARRYADGSMECTMRFIIVSGGFAAGAQVSLAATPTNWPVTFTSVDRLHTNYVGDWSPYMYSSCSAIGATLTTSTGGVYIKNLGNGNTGSFEGAVYLTAKGRWKA</sequence>
<proteinExistence type="predicted"/>
<feature type="region of interest" description="Disordered" evidence="1">
    <location>
        <begin position="1"/>
        <end position="20"/>
    </location>
</feature>
<dbReference type="InterPro" id="IPR036240">
    <property type="entry name" value="Gp9-like_sf"/>
</dbReference>
<name>A0A157SJN4_9BORD</name>
<dbReference type="Proteomes" id="UP000076848">
    <property type="component" value="Unassembled WGS sequence"/>
</dbReference>
<organism evidence="2 3">
    <name type="scientific">Bordetella ansorpii</name>
    <dbReference type="NCBI Taxonomy" id="288768"/>
    <lineage>
        <taxon>Bacteria</taxon>
        <taxon>Pseudomonadati</taxon>
        <taxon>Pseudomonadota</taxon>
        <taxon>Betaproteobacteria</taxon>
        <taxon>Burkholderiales</taxon>
        <taxon>Alcaligenaceae</taxon>
        <taxon>Bordetella</taxon>
    </lineage>
</organism>
<feature type="compositionally biased region" description="Polar residues" evidence="1">
    <location>
        <begin position="1"/>
        <end position="14"/>
    </location>
</feature>
<evidence type="ECO:0000313" key="2">
    <source>
        <dbReference type="EMBL" id="SAI70471.1"/>
    </source>
</evidence>
<dbReference type="OrthoDB" id="8667003at2"/>
<accession>A0A157SJN4</accession>
<dbReference type="SUPFAM" id="SSF50017">
    <property type="entry name" value="gp9"/>
    <property type="match status" value="1"/>
</dbReference>
<keyword evidence="3" id="KW-1185">Reference proteome</keyword>
<reference evidence="2 3" key="1">
    <citation type="submission" date="2016-04" db="EMBL/GenBank/DDBJ databases">
        <authorList>
            <consortium name="Pathogen Informatics"/>
        </authorList>
    </citation>
    <scope>NUCLEOTIDE SEQUENCE [LARGE SCALE GENOMIC DNA]</scope>
    <source>
        <strain evidence="2 3">H050680373</strain>
    </source>
</reference>
<dbReference type="RefSeq" id="WP_066128455.1">
    <property type="nucleotide sequence ID" value="NZ_FKIF01000006.1"/>
</dbReference>
<dbReference type="EMBL" id="FKIF01000006">
    <property type="protein sequence ID" value="SAI70471.1"/>
    <property type="molecule type" value="Genomic_DNA"/>
</dbReference>
<protein>
    <submittedName>
        <fullName evidence="2">Uncharacterized protein</fullName>
    </submittedName>
</protein>
<dbReference type="STRING" id="288768.SAMEA3906486_03113"/>
<evidence type="ECO:0000313" key="3">
    <source>
        <dbReference type="Proteomes" id="UP000076848"/>
    </source>
</evidence>
<gene>
    <name evidence="2" type="ORF">SAMEA3906486_03113</name>
</gene>
<evidence type="ECO:0000256" key="1">
    <source>
        <dbReference type="SAM" id="MobiDB-lite"/>
    </source>
</evidence>
<dbReference type="AlphaFoldDB" id="A0A157SJN4"/>